<evidence type="ECO:0000313" key="2">
    <source>
        <dbReference type="EMBL" id="PON40592.1"/>
    </source>
</evidence>
<organism evidence="2 3">
    <name type="scientific">Parasponia andersonii</name>
    <name type="common">Sponia andersonii</name>
    <dbReference type="NCBI Taxonomy" id="3476"/>
    <lineage>
        <taxon>Eukaryota</taxon>
        <taxon>Viridiplantae</taxon>
        <taxon>Streptophyta</taxon>
        <taxon>Embryophyta</taxon>
        <taxon>Tracheophyta</taxon>
        <taxon>Spermatophyta</taxon>
        <taxon>Magnoliopsida</taxon>
        <taxon>eudicotyledons</taxon>
        <taxon>Gunneridae</taxon>
        <taxon>Pentapetalae</taxon>
        <taxon>rosids</taxon>
        <taxon>fabids</taxon>
        <taxon>Rosales</taxon>
        <taxon>Cannabaceae</taxon>
        <taxon>Parasponia</taxon>
    </lineage>
</organism>
<dbReference type="AlphaFoldDB" id="A0A2P5AVL5"/>
<keyword evidence="1" id="KW-0812">Transmembrane</keyword>
<name>A0A2P5AVL5_PARAD</name>
<gene>
    <name evidence="2" type="ORF">PanWU01x14_296140</name>
</gene>
<dbReference type="EMBL" id="JXTB01000435">
    <property type="protein sequence ID" value="PON40592.1"/>
    <property type="molecule type" value="Genomic_DNA"/>
</dbReference>
<feature type="transmembrane region" description="Helical" evidence="1">
    <location>
        <begin position="44"/>
        <end position="66"/>
    </location>
</feature>
<keyword evidence="1" id="KW-1133">Transmembrane helix</keyword>
<sequence>MRIIIADIIRYSYPSLKKFYIIYKILHSFNIQANCSNNSTIMFLLLYITANTRVILFIHYSLLLLLTAHIKNACKATNHSLQNYYPRRWLTNSFRNIGPKMP</sequence>
<keyword evidence="1" id="KW-0472">Membrane</keyword>
<evidence type="ECO:0000256" key="1">
    <source>
        <dbReference type="SAM" id="Phobius"/>
    </source>
</evidence>
<evidence type="ECO:0000313" key="3">
    <source>
        <dbReference type="Proteomes" id="UP000237105"/>
    </source>
</evidence>
<comment type="caution">
    <text evidence="2">The sequence shown here is derived from an EMBL/GenBank/DDBJ whole genome shotgun (WGS) entry which is preliminary data.</text>
</comment>
<protein>
    <submittedName>
        <fullName evidence="2">Uncharacterized protein</fullName>
    </submittedName>
</protein>
<keyword evidence="3" id="KW-1185">Reference proteome</keyword>
<proteinExistence type="predicted"/>
<accession>A0A2P5AVL5</accession>
<reference evidence="3" key="1">
    <citation type="submission" date="2016-06" db="EMBL/GenBank/DDBJ databases">
        <title>Parallel loss of symbiosis genes in relatives of nitrogen-fixing non-legume Parasponia.</title>
        <authorList>
            <person name="Van Velzen R."/>
            <person name="Holmer R."/>
            <person name="Bu F."/>
            <person name="Rutten L."/>
            <person name="Van Zeijl A."/>
            <person name="Liu W."/>
            <person name="Santuari L."/>
            <person name="Cao Q."/>
            <person name="Sharma T."/>
            <person name="Shen D."/>
            <person name="Roswanjaya Y."/>
            <person name="Wardhani T."/>
            <person name="Kalhor M.S."/>
            <person name="Jansen J."/>
            <person name="Van den Hoogen J."/>
            <person name="Gungor B."/>
            <person name="Hartog M."/>
            <person name="Hontelez J."/>
            <person name="Verver J."/>
            <person name="Yang W.-C."/>
            <person name="Schijlen E."/>
            <person name="Repin R."/>
            <person name="Schilthuizen M."/>
            <person name="Schranz E."/>
            <person name="Heidstra R."/>
            <person name="Miyata K."/>
            <person name="Fedorova E."/>
            <person name="Kohlen W."/>
            <person name="Bisseling T."/>
            <person name="Smit S."/>
            <person name="Geurts R."/>
        </authorList>
    </citation>
    <scope>NUCLEOTIDE SEQUENCE [LARGE SCALE GENOMIC DNA]</scope>
    <source>
        <strain evidence="3">cv. WU1-14</strain>
    </source>
</reference>
<dbReference type="Proteomes" id="UP000237105">
    <property type="component" value="Unassembled WGS sequence"/>
</dbReference>